<comment type="similarity">
    <text evidence="2">Belongs to the glycosyl hydrolase 51 family.</text>
</comment>
<reference evidence="7 8" key="1">
    <citation type="submission" date="2024-04" db="EMBL/GenBank/DDBJ databases">
        <title>WGS of bacteria from Torrens River.</title>
        <authorList>
            <person name="Wyrsch E.R."/>
            <person name="Drigo B."/>
        </authorList>
    </citation>
    <scope>NUCLEOTIDE SEQUENCE [LARGE SCALE GENOMIC DNA]</scope>
    <source>
        <strain evidence="7 8">TWI391</strain>
    </source>
</reference>
<dbReference type="Gene3D" id="2.60.120.260">
    <property type="entry name" value="Galactose-binding domain-like"/>
    <property type="match status" value="1"/>
</dbReference>
<dbReference type="Pfam" id="PF02018">
    <property type="entry name" value="CBM_4_9"/>
    <property type="match status" value="1"/>
</dbReference>
<dbReference type="InterPro" id="IPR017853">
    <property type="entry name" value="GH"/>
</dbReference>
<dbReference type="InterPro" id="IPR023296">
    <property type="entry name" value="Glyco_hydro_beta-prop_sf"/>
</dbReference>
<keyword evidence="8" id="KW-1185">Reference proteome</keyword>
<dbReference type="InterPro" id="IPR008979">
    <property type="entry name" value="Galactose-bd-like_sf"/>
</dbReference>
<dbReference type="EC" id="3.2.1.55" evidence="3"/>
<evidence type="ECO:0000256" key="3">
    <source>
        <dbReference type="ARBA" id="ARBA00012670"/>
    </source>
</evidence>
<dbReference type="InterPro" id="IPR055133">
    <property type="entry name" value="BT_3657-like_N"/>
</dbReference>
<dbReference type="Pfam" id="PF22847">
    <property type="entry name" value="BT_3657-like_N"/>
    <property type="match status" value="1"/>
</dbReference>
<dbReference type="SUPFAM" id="SSF49785">
    <property type="entry name" value="Galactose-binding domain-like"/>
    <property type="match status" value="1"/>
</dbReference>
<dbReference type="SUPFAM" id="SSF75005">
    <property type="entry name" value="Arabinanase/levansucrase/invertase"/>
    <property type="match status" value="1"/>
</dbReference>
<dbReference type="SUPFAM" id="SSF51445">
    <property type="entry name" value="(Trans)glycosidases"/>
    <property type="match status" value="1"/>
</dbReference>
<dbReference type="InterPro" id="IPR051563">
    <property type="entry name" value="Glycosyl_Hydrolase_51"/>
</dbReference>
<evidence type="ECO:0000256" key="2">
    <source>
        <dbReference type="ARBA" id="ARBA00007186"/>
    </source>
</evidence>
<dbReference type="PANTHER" id="PTHR31776">
    <property type="entry name" value="ALPHA-L-ARABINOFURANOSIDASE 1"/>
    <property type="match status" value="1"/>
</dbReference>
<comment type="caution">
    <text evidence="7">The sequence shown here is derived from an EMBL/GenBank/DDBJ whole genome shotgun (WGS) entry which is preliminary data.</text>
</comment>
<sequence length="859" mass="97104">MKKQLIYICLLLFFLIQHSILYANEPDSVYIFAYSSGKNDHHNGLHFAWSLDKKKWNNIGAEASFLRSDYGRWGSEKKMIDPFLFLSPTGTWHCVWSLNKEDGAFAHSASRDLIQWESQSYPLVFAGGNCLSPVIDYNKTTGIYQVVWKTDRNVEEYYAVETKDFKIFSANKKVMVTQNSKVEVRLVDGIYTGTVHKVAWQTLENLLKKQQLDTYKGKLNSERMVDDVQRFASLTPLKGKLKLDEHIADRKISDLLIGAFFEDINYAADGGLYAELIQNRGFEYSAMDRKEWNSLTAWSTTNTETILSIDTVSPIHKNNHHYVSMHAKNGGGIVNEGFGGISIQQGEQYKFSVYARTISGQFGQLIIRLVDRKGNTIGETKTKKISKKWEQYKLDMVGNATISDARLVITYSHDGAVDMDMISLFPKNTFRNRANGLRADLATTIADMKPRFVRFPGGCVAHGDGIDNIYHWKNTIGPVEQRKPQRNLWGYHQSFGLGYFEYFQFCEDLGAEPVPVVAAGVPCQNSGHHGHELGGQQCGIPMEDMGDYIQDILDLIEYANGDSKTFWGKKRAEAGHVAPFNLKYIGIGNEDLITDIFKERFTMIYQAVKEKYPDVKVIGTAGPFYEGSDYVEGWDLATKLEVPLIDEHYYNPPGWFIHNQDFYDRYDRNKAKVYLGEYAAHLPDRASTIETALAEALHLCNVERNADVVTMTSYAPLLAKEGNTQWSPDLIYFDNTTVKPTVGYYIQQAFGQHAGDTYLFSDLQLSNQDETVRKRVGKSIVRDAKSGDIIVKLVNLLPVEIDLELDLSTIGVANQQVNANVISGKPTDQTARPVAVTLQLDRCKLSPYSFTVFRIPAQK</sequence>
<accession>A0ABV0BUT4</accession>
<keyword evidence="5" id="KW-0378">Hydrolase</keyword>
<keyword evidence="4" id="KW-0732">Signal</keyword>
<dbReference type="InterPro" id="IPR055235">
    <property type="entry name" value="ASD1_cat"/>
</dbReference>
<dbReference type="Pfam" id="PF22848">
    <property type="entry name" value="ASD1_dom"/>
    <property type="match status" value="1"/>
</dbReference>
<proteinExistence type="inferred from homology"/>
<dbReference type="InterPro" id="IPR010720">
    <property type="entry name" value="Alpha-L-AF_C"/>
</dbReference>
<evidence type="ECO:0000256" key="1">
    <source>
        <dbReference type="ARBA" id="ARBA00001462"/>
    </source>
</evidence>
<gene>
    <name evidence="7" type="ORF">ABE541_10725</name>
</gene>
<dbReference type="SMART" id="SM00813">
    <property type="entry name" value="Alpha-L-AF_C"/>
    <property type="match status" value="1"/>
</dbReference>
<dbReference type="EMBL" id="JBDJNQ010000004">
    <property type="protein sequence ID" value="MEN5377738.1"/>
    <property type="molecule type" value="Genomic_DNA"/>
</dbReference>
<evidence type="ECO:0000256" key="5">
    <source>
        <dbReference type="ARBA" id="ARBA00022801"/>
    </source>
</evidence>
<dbReference type="RefSeq" id="WP_183912310.1">
    <property type="nucleotide sequence ID" value="NZ_JBDJLH010000002.1"/>
</dbReference>
<organism evidence="7 8">
    <name type="scientific">Sphingobacterium kitahiroshimense</name>
    <dbReference type="NCBI Taxonomy" id="470446"/>
    <lineage>
        <taxon>Bacteria</taxon>
        <taxon>Pseudomonadati</taxon>
        <taxon>Bacteroidota</taxon>
        <taxon>Sphingobacteriia</taxon>
        <taxon>Sphingobacteriales</taxon>
        <taxon>Sphingobacteriaceae</taxon>
        <taxon>Sphingobacterium</taxon>
    </lineage>
</organism>
<name>A0ABV0BUT4_9SPHI</name>
<evidence type="ECO:0000256" key="4">
    <source>
        <dbReference type="ARBA" id="ARBA00022729"/>
    </source>
</evidence>
<protein>
    <recommendedName>
        <fullName evidence="3">non-reducing end alpha-L-arabinofuranosidase</fullName>
        <ecNumber evidence="3">3.2.1.55</ecNumber>
    </recommendedName>
</protein>
<dbReference type="Proteomes" id="UP001409291">
    <property type="component" value="Unassembled WGS sequence"/>
</dbReference>
<feature type="domain" description="Alpha-L-arabinofuranosidase C-terminal" evidence="6">
    <location>
        <begin position="676"/>
        <end position="849"/>
    </location>
</feature>
<evidence type="ECO:0000259" key="6">
    <source>
        <dbReference type="SMART" id="SM00813"/>
    </source>
</evidence>
<dbReference type="InterPro" id="IPR003305">
    <property type="entry name" value="CenC_carb-bd"/>
</dbReference>
<evidence type="ECO:0000313" key="8">
    <source>
        <dbReference type="Proteomes" id="UP001409291"/>
    </source>
</evidence>
<dbReference type="Gene3D" id="3.20.20.80">
    <property type="entry name" value="Glycosidases"/>
    <property type="match status" value="1"/>
</dbReference>
<comment type="catalytic activity">
    <reaction evidence="1">
        <text>Hydrolysis of terminal non-reducing alpha-L-arabinofuranoside residues in alpha-L-arabinosides.</text>
        <dbReference type="EC" id="3.2.1.55"/>
    </reaction>
</comment>
<evidence type="ECO:0000313" key="7">
    <source>
        <dbReference type="EMBL" id="MEN5377738.1"/>
    </source>
</evidence>
<dbReference type="Gene3D" id="2.115.10.20">
    <property type="entry name" value="Glycosyl hydrolase domain, family 43"/>
    <property type="match status" value="1"/>
</dbReference>
<dbReference type="PANTHER" id="PTHR31776:SF26">
    <property type="entry name" value="SECRETED ARABINOSIDASE"/>
    <property type="match status" value="1"/>
</dbReference>
<dbReference type="Pfam" id="PF06964">
    <property type="entry name" value="Alpha-L-AF_C"/>
    <property type="match status" value="1"/>
</dbReference>